<evidence type="ECO:0000313" key="7">
    <source>
        <dbReference type="Proteomes" id="UP000324781"/>
    </source>
</evidence>
<dbReference type="OrthoDB" id="9802448at2"/>
<name>A0A1M6DCY5_9FIRM</name>
<dbReference type="EMBL" id="FQZP01000007">
    <property type="protein sequence ID" value="SHI71053.1"/>
    <property type="molecule type" value="Genomic_DNA"/>
</dbReference>
<dbReference type="Proteomes" id="UP000324781">
    <property type="component" value="Unassembled WGS sequence"/>
</dbReference>
<feature type="transmembrane region" description="Helical" evidence="4">
    <location>
        <begin position="167"/>
        <end position="200"/>
    </location>
</feature>
<dbReference type="PANTHER" id="PTHR11361">
    <property type="entry name" value="DNA MISMATCH REPAIR PROTEIN MUTS FAMILY MEMBER"/>
    <property type="match status" value="1"/>
</dbReference>
<evidence type="ECO:0000256" key="1">
    <source>
        <dbReference type="ARBA" id="ARBA00022741"/>
    </source>
</evidence>
<dbReference type="InterPro" id="IPR027417">
    <property type="entry name" value="P-loop_NTPase"/>
</dbReference>
<dbReference type="AlphaFoldDB" id="A0A1M6DCY5"/>
<accession>A0A1M6DCY5</accession>
<dbReference type="PANTHER" id="PTHR11361:SF152">
    <property type="entry name" value="DNA MISMATCH REPAIR PROTEIN"/>
    <property type="match status" value="1"/>
</dbReference>
<feature type="transmembrane region" description="Helical" evidence="4">
    <location>
        <begin position="6"/>
        <end position="23"/>
    </location>
</feature>
<feature type="domain" description="DNA mismatch repair proteins mutS family" evidence="5">
    <location>
        <begin position="363"/>
        <end position="548"/>
    </location>
</feature>
<reference evidence="6 7" key="1">
    <citation type="submission" date="2016-11" db="EMBL/GenBank/DDBJ databases">
        <authorList>
            <person name="Varghese N."/>
            <person name="Submissions S."/>
        </authorList>
    </citation>
    <scope>NUCLEOTIDE SEQUENCE [LARGE SCALE GENOMIC DNA]</scope>
    <source>
        <strain evidence="6 7">DSM 19027</strain>
    </source>
</reference>
<dbReference type="Gene3D" id="1.10.1420.10">
    <property type="match status" value="1"/>
</dbReference>
<dbReference type="GO" id="GO:0140664">
    <property type="term" value="F:ATP-dependent DNA damage sensor activity"/>
    <property type="evidence" value="ECO:0007669"/>
    <property type="project" value="InterPro"/>
</dbReference>
<protein>
    <submittedName>
        <fullName evidence="6">MutS domain V</fullName>
    </submittedName>
</protein>
<dbReference type="Pfam" id="PF00488">
    <property type="entry name" value="MutS_V"/>
    <property type="match status" value="1"/>
</dbReference>
<evidence type="ECO:0000256" key="3">
    <source>
        <dbReference type="ARBA" id="ARBA00023125"/>
    </source>
</evidence>
<organism evidence="6 7">
    <name type="scientific">Thermoclostridium caenicola</name>
    <dbReference type="NCBI Taxonomy" id="659425"/>
    <lineage>
        <taxon>Bacteria</taxon>
        <taxon>Bacillati</taxon>
        <taxon>Bacillota</taxon>
        <taxon>Clostridia</taxon>
        <taxon>Eubacteriales</taxon>
        <taxon>Oscillospiraceae</taxon>
        <taxon>Thermoclostridium</taxon>
    </lineage>
</organism>
<keyword evidence="1" id="KW-0547">Nucleotide-binding</keyword>
<keyword evidence="7" id="KW-1185">Reference proteome</keyword>
<dbReference type="GO" id="GO:0005524">
    <property type="term" value="F:ATP binding"/>
    <property type="evidence" value="ECO:0007669"/>
    <property type="project" value="UniProtKB-KW"/>
</dbReference>
<evidence type="ECO:0000256" key="4">
    <source>
        <dbReference type="SAM" id="Phobius"/>
    </source>
</evidence>
<keyword evidence="4" id="KW-0472">Membrane</keyword>
<dbReference type="InterPro" id="IPR036187">
    <property type="entry name" value="DNA_mismatch_repair_MutS_sf"/>
</dbReference>
<dbReference type="InterPro" id="IPR045076">
    <property type="entry name" value="MutS"/>
</dbReference>
<gene>
    <name evidence="6" type="ORF">SAMN05444373_100740</name>
</gene>
<dbReference type="Gene3D" id="3.40.50.300">
    <property type="entry name" value="P-loop containing nucleotide triphosphate hydrolases"/>
    <property type="match status" value="1"/>
</dbReference>
<keyword evidence="4" id="KW-1133">Transmembrane helix</keyword>
<dbReference type="GO" id="GO:0005829">
    <property type="term" value="C:cytosol"/>
    <property type="evidence" value="ECO:0007669"/>
    <property type="project" value="TreeGrafter"/>
</dbReference>
<dbReference type="GO" id="GO:0006298">
    <property type="term" value="P:mismatch repair"/>
    <property type="evidence" value="ECO:0007669"/>
    <property type="project" value="InterPro"/>
</dbReference>
<evidence type="ECO:0000259" key="5">
    <source>
        <dbReference type="SMART" id="SM00534"/>
    </source>
</evidence>
<keyword evidence="4" id="KW-0812">Transmembrane</keyword>
<dbReference type="GO" id="GO:0030983">
    <property type="term" value="F:mismatched DNA binding"/>
    <property type="evidence" value="ECO:0007669"/>
    <property type="project" value="InterPro"/>
</dbReference>
<evidence type="ECO:0000313" key="6">
    <source>
        <dbReference type="EMBL" id="SHI71053.1"/>
    </source>
</evidence>
<evidence type="ECO:0000256" key="2">
    <source>
        <dbReference type="ARBA" id="ARBA00022840"/>
    </source>
</evidence>
<proteinExistence type="predicted"/>
<dbReference type="SUPFAM" id="SSF48334">
    <property type="entry name" value="DNA repair protein MutS, domain III"/>
    <property type="match status" value="1"/>
</dbReference>
<dbReference type="RefSeq" id="WP_149677999.1">
    <property type="nucleotide sequence ID" value="NZ_FQZP01000007.1"/>
</dbReference>
<keyword evidence="3" id="KW-0238">DNA-binding</keyword>
<dbReference type="InterPro" id="IPR000432">
    <property type="entry name" value="DNA_mismatch_repair_MutS_C"/>
</dbReference>
<keyword evidence="2" id="KW-0067">ATP-binding</keyword>
<dbReference type="SUPFAM" id="SSF52540">
    <property type="entry name" value="P-loop containing nucleoside triphosphate hydrolases"/>
    <property type="match status" value="1"/>
</dbReference>
<sequence>MDFIYAAVVFGVFVLISKLIARGRNDERAMDRLEEQWGKIPENRMDDFDFRRISVFFREYGKKKARYVIDDITWNDLEMDKFFTRINSTLTSMGDEVLYSLLRTPLYDREDMSDRLRLIQYWEDNPEDRIRVQLLLERFGKHRDKGASALLGDISHLEPRKGKLFRLLTFVPFLTLPVLFVDIGAGVLLLCAAIGINVLYHERAIREIDSKVSMVTSAVAIIALADRIAGLKLKGLSKETARLNELLGSLREIAKKGSPSFYIRKEIVDDPTTIPKMIFLIDLWSYQASVLLLREKLHEFAQLFELIGLLDATISLASYRKTLEEWCVPVIEWGEAPRTESIVARNVRHPLVKNCVGNPVLLDKPVLITGSNASGKSTYLKTVAINTLMAHTIGTCLADSWRMVPLFPITSMALRDSILDGESYFIAEIKSLKRIFSAVNPGVRCLCIVDEVLRGTNTVERIAASSRVLYALSGRNVCLMAATHDQELADILGGIFTNRHFEETVTESEVIFDYRIKEGKAVSRNAIKLLQVMGFEPEIVTECMEAVASFETTRQWDRITGDENELVVT</sequence>
<dbReference type="SMART" id="SM00534">
    <property type="entry name" value="MUTSac"/>
    <property type="match status" value="1"/>
</dbReference>